<dbReference type="InterPro" id="IPR057326">
    <property type="entry name" value="KR_dom"/>
</dbReference>
<protein>
    <recommendedName>
        <fullName evidence="3">PKS/mFAS DH domain-containing protein</fullName>
    </recommendedName>
</protein>
<dbReference type="InterPro" id="IPR050091">
    <property type="entry name" value="PKS_NRPS_Biosynth_Enz"/>
</dbReference>
<dbReference type="Pfam" id="PF08659">
    <property type="entry name" value="KR"/>
    <property type="match status" value="1"/>
</dbReference>
<dbReference type="Gene3D" id="3.40.50.720">
    <property type="entry name" value="NAD(P)-binding Rossmann-like Domain"/>
    <property type="match status" value="1"/>
</dbReference>
<dbReference type="RefSeq" id="WP_096578582.1">
    <property type="nucleotide sequence ID" value="NZ_CAWNJS010000001.1"/>
</dbReference>
<evidence type="ECO:0000313" key="5">
    <source>
        <dbReference type="Proteomes" id="UP000218785"/>
    </source>
</evidence>
<feature type="active site" description="Proton donor; for dehydratase activity" evidence="2">
    <location>
        <position position="492"/>
    </location>
</feature>
<dbReference type="PROSITE" id="PS52019">
    <property type="entry name" value="PKS_MFAS_DH"/>
    <property type="match status" value="1"/>
</dbReference>
<gene>
    <name evidence="4" type="ORF">NIES37_39990</name>
</gene>
<accession>A0A1Z4N2U4</accession>
<dbReference type="InterPro" id="IPR049900">
    <property type="entry name" value="PKS_mFAS_DH"/>
</dbReference>
<dbReference type="PANTHER" id="PTHR43775:SF51">
    <property type="entry name" value="INACTIVE PHENOLPHTHIOCEROL SYNTHESIS POLYKETIDE SYNTHASE TYPE I PKS1-RELATED"/>
    <property type="match status" value="1"/>
</dbReference>
<evidence type="ECO:0000313" key="4">
    <source>
        <dbReference type="EMBL" id="BAZ00016.1"/>
    </source>
</evidence>
<feature type="region of interest" description="C-terminal hotdog fold" evidence="2">
    <location>
        <begin position="428"/>
        <end position="575"/>
    </location>
</feature>
<dbReference type="InterPro" id="IPR036291">
    <property type="entry name" value="NAD(P)-bd_dom_sf"/>
</dbReference>
<proteinExistence type="predicted"/>
<dbReference type="SMART" id="SM00822">
    <property type="entry name" value="PKS_KR"/>
    <property type="match status" value="1"/>
</dbReference>
<dbReference type="InterPro" id="IPR042104">
    <property type="entry name" value="PKS_dehydratase_sf"/>
</dbReference>
<dbReference type="InterPro" id="IPR013968">
    <property type="entry name" value="PKS_KR"/>
</dbReference>
<dbReference type="InterPro" id="IPR049551">
    <property type="entry name" value="PKS_DH_C"/>
</dbReference>
<evidence type="ECO:0000259" key="3">
    <source>
        <dbReference type="PROSITE" id="PS52019"/>
    </source>
</evidence>
<dbReference type="GO" id="GO:0006633">
    <property type="term" value="P:fatty acid biosynthetic process"/>
    <property type="evidence" value="ECO:0007669"/>
    <property type="project" value="TreeGrafter"/>
</dbReference>
<dbReference type="EMBL" id="AP018248">
    <property type="protein sequence ID" value="BAZ00016.1"/>
    <property type="molecule type" value="Genomic_DNA"/>
</dbReference>
<dbReference type="KEGG" id="ttq:NIES37_39990"/>
<feature type="domain" description="PKS/mFAS DH" evidence="3">
    <location>
        <begin position="283"/>
        <end position="575"/>
    </location>
</feature>
<evidence type="ECO:0000256" key="2">
    <source>
        <dbReference type="PROSITE-ProRule" id="PRU01363"/>
    </source>
</evidence>
<feature type="active site" description="Proton acceptor; for dehydratase activity" evidence="2">
    <location>
        <position position="316"/>
    </location>
</feature>
<keyword evidence="5" id="KW-1185">Reference proteome</keyword>
<organism evidence="4 5">
    <name type="scientific">Tolypothrix tenuis PCC 7101</name>
    <dbReference type="NCBI Taxonomy" id="231146"/>
    <lineage>
        <taxon>Bacteria</taxon>
        <taxon>Bacillati</taxon>
        <taxon>Cyanobacteriota</taxon>
        <taxon>Cyanophyceae</taxon>
        <taxon>Nostocales</taxon>
        <taxon>Tolypothrichaceae</taxon>
        <taxon>Tolypothrix</taxon>
    </lineage>
</organism>
<keyword evidence="1" id="KW-0808">Transferase</keyword>
<dbReference type="AlphaFoldDB" id="A0A1Z4N2U4"/>
<name>A0A1Z4N2U4_9CYAN</name>
<dbReference type="PANTHER" id="PTHR43775">
    <property type="entry name" value="FATTY ACID SYNTHASE"/>
    <property type="match status" value="1"/>
</dbReference>
<evidence type="ECO:0000256" key="1">
    <source>
        <dbReference type="ARBA" id="ARBA00022679"/>
    </source>
</evidence>
<feature type="region of interest" description="N-terminal hotdog fold" evidence="2">
    <location>
        <begin position="283"/>
        <end position="413"/>
    </location>
</feature>
<dbReference type="Pfam" id="PF14765">
    <property type="entry name" value="PS-DH"/>
    <property type="match status" value="1"/>
</dbReference>
<sequence length="577" mass="64141">MTTQTPIRPSSVFLVSGGAKGITAECTIELAKKQPCKFILLGRSELLETEPEYAKNCFEEPALKKRIMENLLAQGEKPTPMSVQKIYNKIHSSREIKKTLAAIQQTGATAEYLSVDVTDTQALKANLAAVVNRMGPITGIIHGAGNLADKLIEKKTEQDFEKVYTAKVHGLENLLDCVSAEQLQHLVLFSSVTGFYGNIGQSDYAIANEILNKSAHLMKQYYPNCHVVAINWGGWDSGMVTPELKKAFAERGIDIIPVEVGTKMLVKELNPKHGDTTQLVIGSPLVPPPAPLDSELKTHFIRRRITVAANPFLMDHVIAGYPVVPATCAMSWMINGCEEAYPGYRYFSCKDFKVLKGITFNDSVASEHILQLKEIAKSDGEFIEFQTTIFSKTPAGKTHYHFTSTIKLVRELPDAPIYDAVNLTEDGIITARGKDLYQNGPSTLFHGPCFQQIQRVLNISPEKITTECYWAQITPQQQGQFPIHWHNPYATDLSTQPLWVWLSHYHNEVCLPGQLTTSEQYRAIPVDEIFYVSCDIKEKKATGLTADFILHDRAGKLYSRILGAKAVVAPMSLLQAK</sequence>
<dbReference type="Proteomes" id="UP000218785">
    <property type="component" value="Chromosome"/>
</dbReference>
<dbReference type="GO" id="GO:0004312">
    <property type="term" value="F:fatty acid synthase activity"/>
    <property type="evidence" value="ECO:0007669"/>
    <property type="project" value="TreeGrafter"/>
</dbReference>
<reference evidence="4 5" key="1">
    <citation type="submission" date="2017-06" db="EMBL/GenBank/DDBJ databases">
        <title>Genome sequencing of cyanobaciteial culture collection at National Institute for Environmental Studies (NIES).</title>
        <authorList>
            <person name="Hirose Y."/>
            <person name="Shimura Y."/>
            <person name="Fujisawa T."/>
            <person name="Nakamura Y."/>
            <person name="Kawachi M."/>
        </authorList>
    </citation>
    <scope>NUCLEOTIDE SEQUENCE [LARGE SCALE GENOMIC DNA]</scope>
    <source>
        <strain evidence="4 5">NIES-37</strain>
    </source>
</reference>
<dbReference type="SUPFAM" id="SSF51735">
    <property type="entry name" value="NAD(P)-binding Rossmann-fold domains"/>
    <property type="match status" value="1"/>
</dbReference>
<dbReference type="CDD" id="cd08953">
    <property type="entry name" value="KR_2_SDR_x"/>
    <property type="match status" value="1"/>
</dbReference>
<dbReference type="Gene3D" id="3.10.129.110">
    <property type="entry name" value="Polyketide synthase dehydratase"/>
    <property type="match status" value="1"/>
</dbReference>